<gene>
    <name evidence="1" type="ORF">NSPZN2_30375</name>
</gene>
<dbReference type="Proteomes" id="UP000675880">
    <property type="component" value="Unassembled WGS sequence"/>
</dbReference>
<sequence length="151" mass="16999">MKPVVQEDRTGCGIAAVAAIAGVSYARAKAVAASSGIFAHEVSLWSETGPVQRLLSRFGLRAARTTRPFRSWADLPDCALLAIKWHLEGRRPCWHWVVFVRDRGRACVLDSNASLRTHLRLDLWRMQPKWFLSVTLSPRDTLPPQIRRRAG</sequence>
<accession>A0ABN7LN02</accession>
<keyword evidence="2" id="KW-1185">Reference proteome</keyword>
<name>A0ABN7LN02_9BACT</name>
<evidence type="ECO:0000313" key="1">
    <source>
        <dbReference type="EMBL" id="CAE6755343.1"/>
    </source>
</evidence>
<dbReference type="RefSeq" id="WP_213042542.1">
    <property type="nucleotide sequence ID" value="NZ_CAJNBJ010000016.1"/>
</dbReference>
<reference evidence="1 2" key="1">
    <citation type="submission" date="2021-02" db="EMBL/GenBank/DDBJ databases">
        <authorList>
            <person name="Han P."/>
        </authorList>
    </citation>
    <scope>NUCLEOTIDE SEQUENCE [LARGE SCALE GENOMIC DNA]</scope>
    <source>
        <strain evidence="1">Candidatus Nitrospira sp. ZN2</strain>
    </source>
</reference>
<comment type="caution">
    <text evidence="1">The sequence shown here is derived from an EMBL/GenBank/DDBJ whole genome shotgun (WGS) entry which is preliminary data.</text>
</comment>
<dbReference type="EMBL" id="CAJNBJ010000016">
    <property type="protein sequence ID" value="CAE6755343.1"/>
    <property type="molecule type" value="Genomic_DNA"/>
</dbReference>
<evidence type="ECO:0008006" key="3">
    <source>
        <dbReference type="Google" id="ProtNLM"/>
    </source>
</evidence>
<protein>
    <recommendedName>
        <fullName evidence="3">Peptidase C39 domain-containing protein</fullName>
    </recommendedName>
</protein>
<evidence type="ECO:0000313" key="2">
    <source>
        <dbReference type="Proteomes" id="UP000675880"/>
    </source>
</evidence>
<organism evidence="1 2">
    <name type="scientific">Nitrospira defluvii</name>
    <dbReference type="NCBI Taxonomy" id="330214"/>
    <lineage>
        <taxon>Bacteria</taxon>
        <taxon>Pseudomonadati</taxon>
        <taxon>Nitrospirota</taxon>
        <taxon>Nitrospiria</taxon>
        <taxon>Nitrospirales</taxon>
        <taxon>Nitrospiraceae</taxon>
        <taxon>Nitrospira</taxon>
    </lineage>
</organism>
<proteinExistence type="predicted"/>